<dbReference type="PANTHER" id="PTHR30273:SF2">
    <property type="entry name" value="PROTEIN FECR"/>
    <property type="match status" value="1"/>
</dbReference>
<evidence type="ECO:0000313" key="2">
    <source>
        <dbReference type="EMBL" id="PXA04649.1"/>
    </source>
</evidence>
<proteinExistence type="predicted"/>
<organism evidence="2 3">
    <name type="scientific">Coraliomargarita sinensis</name>
    <dbReference type="NCBI Taxonomy" id="2174842"/>
    <lineage>
        <taxon>Bacteria</taxon>
        <taxon>Pseudomonadati</taxon>
        <taxon>Verrucomicrobiota</taxon>
        <taxon>Opitutia</taxon>
        <taxon>Puniceicoccales</taxon>
        <taxon>Coraliomargaritaceae</taxon>
        <taxon>Coraliomargarita</taxon>
    </lineage>
</organism>
<protein>
    <recommendedName>
        <fullName evidence="4">FecR protein domain-containing protein</fullName>
    </recommendedName>
</protein>
<dbReference type="AlphaFoldDB" id="A0A317ZLE6"/>
<dbReference type="PANTHER" id="PTHR30273">
    <property type="entry name" value="PERIPLASMIC SIGNAL SENSOR AND SIGMA FACTOR ACTIVATOR FECR-RELATED"/>
    <property type="match status" value="1"/>
</dbReference>
<sequence>MNTNFHNNAEDFRALVERVLNGEATSGDLKRFNEALASDKAARRCYMEMQMFDAALRDEVNAASGERLEASGEAIVFEQEPPATSADSSNEKPSSRWAFKYYALAAMLALAAVMAVLFTTKAGVFEVVFVDGVERGDFSPSSKWISAGDQIVLPEGGVVEFKSEDNRFALKGPAELLVGARDRLSLTKGSIWAELEGDPVRISVPNGEIVDIGTILGVFVDEKTGTRLDVFDGKARMTSAQDVARSKVISAGQSLMVEGLDWRPLVGVADMGFYVTTAPKRLGLNFIEREEEAVIINSTRPYSAKWQNVTGSHGSHQLANSPVRATWAGGHTFGRGKSDTPEDAILNGGLTTKAWRPVEVKAAQSYGFRIPGTSEQGAVVQLSNLGAWLKSSQADKYRLTLFCNVVRRTDGPYSPIRIYEDATMSGSPIHQWNPESENIDTFIRKDRGPGREYYIKEIEYDFSGDSLVIHVPSGAERTHLSAIMLTLVE</sequence>
<dbReference type="RefSeq" id="WP_110130454.1">
    <property type="nucleotide sequence ID" value="NZ_QHJQ01000003.1"/>
</dbReference>
<feature type="transmembrane region" description="Helical" evidence="1">
    <location>
        <begin position="101"/>
        <end position="119"/>
    </location>
</feature>
<name>A0A317ZLE6_9BACT</name>
<accession>A0A317ZLE6</accession>
<evidence type="ECO:0000313" key="3">
    <source>
        <dbReference type="Proteomes" id="UP000247099"/>
    </source>
</evidence>
<dbReference type="OrthoDB" id="258532at2"/>
<evidence type="ECO:0000256" key="1">
    <source>
        <dbReference type="SAM" id="Phobius"/>
    </source>
</evidence>
<keyword evidence="1" id="KW-0812">Transmembrane</keyword>
<dbReference type="InParanoid" id="A0A317ZLE6"/>
<evidence type="ECO:0008006" key="4">
    <source>
        <dbReference type="Google" id="ProtNLM"/>
    </source>
</evidence>
<reference evidence="2 3" key="1">
    <citation type="submission" date="2018-05" db="EMBL/GenBank/DDBJ databases">
        <title>Coraliomargarita sinensis sp. nov., isolated from a marine solar saltern.</title>
        <authorList>
            <person name="Zhou L.Y."/>
        </authorList>
    </citation>
    <scope>NUCLEOTIDE SEQUENCE [LARGE SCALE GENOMIC DNA]</scope>
    <source>
        <strain evidence="2 3">WN38</strain>
    </source>
</reference>
<dbReference type="InterPro" id="IPR012373">
    <property type="entry name" value="Ferrdict_sens_TM"/>
</dbReference>
<keyword evidence="1" id="KW-1133">Transmembrane helix</keyword>
<keyword evidence="1" id="KW-0472">Membrane</keyword>
<gene>
    <name evidence="2" type="ORF">DDZ13_05610</name>
</gene>
<dbReference type="Proteomes" id="UP000247099">
    <property type="component" value="Unassembled WGS sequence"/>
</dbReference>
<dbReference type="GO" id="GO:0016989">
    <property type="term" value="F:sigma factor antagonist activity"/>
    <property type="evidence" value="ECO:0007669"/>
    <property type="project" value="TreeGrafter"/>
</dbReference>
<keyword evidence="3" id="KW-1185">Reference proteome</keyword>
<dbReference type="EMBL" id="QHJQ01000003">
    <property type="protein sequence ID" value="PXA04649.1"/>
    <property type="molecule type" value="Genomic_DNA"/>
</dbReference>
<comment type="caution">
    <text evidence="2">The sequence shown here is derived from an EMBL/GenBank/DDBJ whole genome shotgun (WGS) entry which is preliminary data.</text>
</comment>